<protein>
    <submittedName>
        <fullName evidence="1">Tetratricopeptide repeat protein</fullName>
    </submittedName>
</protein>
<dbReference type="InterPro" id="IPR011990">
    <property type="entry name" value="TPR-like_helical_dom_sf"/>
</dbReference>
<dbReference type="SMART" id="SM00028">
    <property type="entry name" value="TPR"/>
    <property type="match status" value="9"/>
</dbReference>
<proteinExistence type="predicted"/>
<dbReference type="PRINTS" id="PR00381">
    <property type="entry name" value="KINESINLIGHT"/>
</dbReference>
<keyword evidence="2" id="KW-1185">Reference proteome</keyword>
<dbReference type="Proteomes" id="UP000319103">
    <property type="component" value="Unassembled WGS sequence"/>
</dbReference>
<evidence type="ECO:0000313" key="1">
    <source>
        <dbReference type="EMBL" id="TQF01431.1"/>
    </source>
</evidence>
<dbReference type="InterPro" id="IPR053137">
    <property type="entry name" value="NLR-like"/>
</dbReference>
<gene>
    <name evidence="1" type="ORF">E6W39_03215</name>
</gene>
<dbReference type="SUPFAM" id="SSF52540">
    <property type="entry name" value="P-loop containing nucleoside triphosphate hydrolases"/>
    <property type="match status" value="1"/>
</dbReference>
<organism evidence="1 2">
    <name type="scientific">Kitasatospora acidiphila</name>
    <dbReference type="NCBI Taxonomy" id="2567942"/>
    <lineage>
        <taxon>Bacteria</taxon>
        <taxon>Bacillati</taxon>
        <taxon>Actinomycetota</taxon>
        <taxon>Actinomycetes</taxon>
        <taxon>Kitasatosporales</taxon>
        <taxon>Streptomycetaceae</taxon>
        <taxon>Kitasatospora</taxon>
    </lineage>
</organism>
<dbReference type="EMBL" id="VIGB01000003">
    <property type="protein sequence ID" value="TQF01431.1"/>
    <property type="molecule type" value="Genomic_DNA"/>
</dbReference>
<comment type="caution">
    <text evidence="1">The sequence shown here is derived from an EMBL/GenBank/DDBJ whole genome shotgun (WGS) entry which is preliminary data.</text>
</comment>
<sequence>MTTFSQPDPGGEPAIHIETRGERSVAAYSLSGTVFTGDIRAPVVLPEPSQVPSPAELHNLPRPVQASFMGRSRELRKLEEAVRAGHGPATQVVTQAVAGLGGIGKSMLALHYAHAHRREYSATWWVAAQSPDTITASLANLARRLLPRWDTSSFPDDDLATWALAWLQQHPGWLLVFDNATHPDHLAPYLAQATSGACLITSRLATGWRRVTPRPLLRLDVLPIRPATRLLLHLAERGTAPEERSQARVLAKELGCFPLALTHAGVYIARIQTTFAGYCDLFRAQPKKVFSSAGDPDTITIARTWRITLDVLADRHPYAVGLLRVLAWLGPDRLARDVVTGNLLDAAEINDGIAHLADFSMITLDEYSITTHRLVQALARTPDPDDPHRQASDIDHACDLAAAVLAQAIPDGSGGVAEWPRWRALQPHIEAHITHRRSRDDTPDTAFVLHATADFLLGQGQVAQAIAYGERALTARTDLYGPDARATLVSRGNLANAYQAAGDIGRAMALLEQTLEDSERLLGSDHQTTLASRNNLARAYEAAGDLGRAIPLFEQVLEDHERVLGPDHQDTPACRNNLAHAYRSAGNLSRAIPLFRQTIANAERVLGPDHPQTLASRNNLANTYAEAGDLKQAISLFEHVLKDRERVLGPDHVATLSSRNNLAGALLQAGDLSRATRLYTQTLKDRERLLGPNHPHTLNSRNNLANAYQEAGDLERATRLFEQTLEDRERVLGPDHPDTLGSRSNLASAYRSAGDLDRAAPLFEQLLAHVERVLGPDNPGTLNSRNNLAGVWLRAGDVGRAIRLYEQILRDRERVLGPDHPDTLTSRNNLANAYFLLGDLNRAIRLSEQTVADSERVLGPDHPRTLAARNNLAGAWVLAGDPAKGVRLFAQSVAVAERVLGPDHPDTLTYRTYLANAYKAMGDPG</sequence>
<dbReference type="OrthoDB" id="3870794at2"/>
<dbReference type="PANTHER" id="PTHR46082">
    <property type="entry name" value="ATP/GTP-BINDING PROTEIN-RELATED"/>
    <property type="match status" value="1"/>
</dbReference>
<dbReference type="RefSeq" id="WP_141632163.1">
    <property type="nucleotide sequence ID" value="NZ_VIGB01000003.1"/>
</dbReference>
<reference evidence="1 2" key="1">
    <citation type="submission" date="2019-06" db="EMBL/GenBank/DDBJ databases">
        <title>Description of Kitasatospora acidophila sp. nov. isolated from pine grove soil, and reclassification of Streptomyces novaecaesareae to Kitasatospora novaeceasareae comb. nov.</title>
        <authorList>
            <person name="Kim M.J."/>
        </authorList>
    </citation>
    <scope>NUCLEOTIDE SEQUENCE [LARGE SCALE GENOMIC DNA]</scope>
    <source>
        <strain evidence="1 2">MMS16-CNU292</strain>
    </source>
</reference>
<dbReference type="InterPro" id="IPR027417">
    <property type="entry name" value="P-loop_NTPase"/>
</dbReference>
<dbReference type="InterPro" id="IPR019734">
    <property type="entry name" value="TPR_rpt"/>
</dbReference>
<name>A0A540VXG4_9ACTN</name>
<dbReference type="Pfam" id="PF13374">
    <property type="entry name" value="TPR_10"/>
    <property type="match status" value="5"/>
</dbReference>
<evidence type="ECO:0000313" key="2">
    <source>
        <dbReference type="Proteomes" id="UP000319103"/>
    </source>
</evidence>
<dbReference type="AlphaFoldDB" id="A0A540VXG4"/>
<dbReference type="Pfam" id="PF13424">
    <property type="entry name" value="TPR_12"/>
    <property type="match status" value="3"/>
</dbReference>
<dbReference type="Gene3D" id="1.25.40.10">
    <property type="entry name" value="Tetratricopeptide repeat domain"/>
    <property type="match status" value="3"/>
</dbReference>
<accession>A0A540VXG4</accession>
<dbReference type="SUPFAM" id="SSF48452">
    <property type="entry name" value="TPR-like"/>
    <property type="match status" value="4"/>
</dbReference>
<dbReference type="PANTHER" id="PTHR46082:SF6">
    <property type="entry name" value="AAA+ ATPASE DOMAIN-CONTAINING PROTEIN-RELATED"/>
    <property type="match status" value="1"/>
</dbReference>
<dbReference type="Gene3D" id="3.40.50.300">
    <property type="entry name" value="P-loop containing nucleotide triphosphate hydrolases"/>
    <property type="match status" value="1"/>
</dbReference>